<proteinExistence type="predicted"/>
<name>A0A4U3KTV5_9BACT</name>
<keyword evidence="3" id="KW-1185">Reference proteome</keyword>
<evidence type="ECO:0000256" key="1">
    <source>
        <dbReference type="SAM" id="SignalP"/>
    </source>
</evidence>
<protein>
    <submittedName>
        <fullName evidence="2">DUF3826 domain-containing protein</fullName>
    </submittedName>
</protein>
<dbReference type="RefSeq" id="WP_137263362.1">
    <property type="nucleotide sequence ID" value="NZ_SZQL01000018.1"/>
</dbReference>
<dbReference type="InterPro" id="IPR024284">
    <property type="entry name" value="DUF3826"/>
</dbReference>
<evidence type="ECO:0000313" key="3">
    <source>
        <dbReference type="Proteomes" id="UP000305848"/>
    </source>
</evidence>
<comment type="caution">
    <text evidence="2">The sequence shown here is derived from an EMBL/GenBank/DDBJ whole genome shotgun (WGS) entry which is preliminary data.</text>
</comment>
<reference evidence="2 3" key="1">
    <citation type="submission" date="2019-05" db="EMBL/GenBank/DDBJ databases">
        <title>Panacibacter sp. strain 17mud1-8 Genome sequencing and assembly.</title>
        <authorList>
            <person name="Chhetri G."/>
        </authorList>
    </citation>
    <scope>NUCLEOTIDE SEQUENCE [LARGE SCALE GENOMIC DNA]</scope>
    <source>
        <strain evidence="2 3">17mud1-8</strain>
    </source>
</reference>
<accession>A0A4U3KTV5</accession>
<dbReference type="Proteomes" id="UP000305848">
    <property type="component" value="Unassembled WGS sequence"/>
</dbReference>
<dbReference type="Pfam" id="PF12875">
    <property type="entry name" value="DUF3826"/>
    <property type="match status" value="1"/>
</dbReference>
<gene>
    <name evidence="2" type="ORF">FC093_18825</name>
</gene>
<organism evidence="2 3">
    <name type="scientific">Ilyomonas limi</name>
    <dbReference type="NCBI Taxonomy" id="2575867"/>
    <lineage>
        <taxon>Bacteria</taxon>
        <taxon>Pseudomonadati</taxon>
        <taxon>Bacteroidota</taxon>
        <taxon>Chitinophagia</taxon>
        <taxon>Chitinophagales</taxon>
        <taxon>Chitinophagaceae</taxon>
        <taxon>Ilyomonas</taxon>
    </lineage>
</organism>
<feature type="signal peptide" evidence="1">
    <location>
        <begin position="1"/>
        <end position="22"/>
    </location>
</feature>
<feature type="chain" id="PRO_5020716017" evidence="1">
    <location>
        <begin position="23"/>
        <end position="220"/>
    </location>
</feature>
<sequence length="220" mass="25211">MKMKYSGLTIVLLVFAMCRTQAQRSDIVQVKDTAYMNVVQQRAAKIVDKMNLPSGINKEDVQNKIAWQYYNLNEIYKKRDSALAIVKKDKVNAAERKQTVTDAANASVDSLHHIFIAELAKNLDTAGINKVKDGMTYDVLHVTYNAYQQMLPTLNNQQKQQIYTWLVEAREHAMDAESSEKKHAWFGKYKGRINNYLSAQGYDLNKATTEWQNRIKAGKQ</sequence>
<dbReference type="AlphaFoldDB" id="A0A4U3KTV5"/>
<dbReference type="EMBL" id="SZQL01000018">
    <property type="protein sequence ID" value="TKK65811.1"/>
    <property type="molecule type" value="Genomic_DNA"/>
</dbReference>
<evidence type="ECO:0000313" key="2">
    <source>
        <dbReference type="EMBL" id="TKK65811.1"/>
    </source>
</evidence>
<dbReference type="OrthoDB" id="1375905at2"/>
<keyword evidence="1" id="KW-0732">Signal</keyword>